<dbReference type="EMBL" id="JAZDUA010000265">
    <property type="protein sequence ID" value="KAK7862653.1"/>
    <property type="molecule type" value="Genomic_DNA"/>
</dbReference>
<dbReference type="AlphaFoldDB" id="A0AAN9VSU1"/>
<keyword evidence="2" id="KW-1185">Reference proteome</keyword>
<organism evidence="1 2">
    <name type="scientific">Gryllus longicercus</name>
    <dbReference type="NCBI Taxonomy" id="2509291"/>
    <lineage>
        <taxon>Eukaryota</taxon>
        <taxon>Metazoa</taxon>
        <taxon>Ecdysozoa</taxon>
        <taxon>Arthropoda</taxon>
        <taxon>Hexapoda</taxon>
        <taxon>Insecta</taxon>
        <taxon>Pterygota</taxon>
        <taxon>Neoptera</taxon>
        <taxon>Polyneoptera</taxon>
        <taxon>Orthoptera</taxon>
        <taxon>Ensifera</taxon>
        <taxon>Gryllidea</taxon>
        <taxon>Grylloidea</taxon>
        <taxon>Gryllidae</taxon>
        <taxon>Gryllinae</taxon>
        <taxon>Gryllus</taxon>
    </lineage>
</organism>
<reference evidence="1 2" key="1">
    <citation type="submission" date="2024-03" db="EMBL/GenBank/DDBJ databases">
        <title>The genome assembly and annotation of the cricket Gryllus longicercus Weissman &amp; Gray.</title>
        <authorList>
            <person name="Szrajer S."/>
            <person name="Gray D."/>
            <person name="Ylla G."/>
        </authorList>
    </citation>
    <scope>NUCLEOTIDE SEQUENCE [LARGE SCALE GENOMIC DNA]</scope>
    <source>
        <strain evidence="1">DAG 2021-001</strain>
        <tissue evidence="1">Whole body minus gut</tissue>
    </source>
</reference>
<proteinExistence type="predicted"/>
<sequence length="178" mass="20751">MLLPFSSRQEDNAMQAVQMNVNTDCIQISNSAVFIYTSKRTTDSWEALIKKMEATTIRVNMRQLPKGIFFEITDIHLTVSEAYKKSSYVATLHNTFDVFLPTRFTSEIEAIGKEEFLAERPHLTFLGIHPKNKASVVLIYKYKDLLKQTSWENLLIWFKQYGLLEKKEIMYNLINKSK</sequence>
<protein>
    <submittedName>
        <fullName evidence="1">Uncharacterized protein</fullName>
    </submittedName>
</protein>
<comment type="caution">
    <text evidence="1">The sequence shown here is derived from an EMBL/GenBank/DDBJ whole genome shotgun (WGS) entry which is preliminary data.</text>
</comment>
<accession>A0AAN9VSU1</accession>
<name>A0AAN9VSU1_9ORTH</name>
<evidence type="ECO:0000313" key="1">
    <source>
        <dbReference type="EMBL" id="KAK7862653.1"/>
    </source>
</evidence>
<dbReference type="Proteomes" id="UP001378592">
    <property type="component" value="Unassembled WGS sequence"/>
</dbReference>
<evidence type="ECO:0000313" key="2">
    <source>
        <dbReference type="Proteomes" id="UP001378592"/>
    </source>
</evidence>
<gene>
    <name evidence="1" type="ORF">R5R35_002183</name>
</gene>